<sequence length="630" mass="68213">MPKILGIDLGTTNSCVAIIEGGQPKVLENKEGSRTTPSVVAVNKAGERSVGLPAKRQAVTNPKNTLYSIKRLIGRRFDDAEVTRDQKVMPFEIVKRGDGVAIKMADKEYTPEEISAMILQKIKADAEEKLGEKIEEAIITVPAYFDDAQRAATKTAGEIAGLKVRRIINEPTAAALAYGFDKKKGQKIVVYDLGGGTFDVSVLEVSEDTVEVKSTNGDTHLGGDDFDRVIIDWILEEFKKQEGIDLSKDSLALQRVKDAAERAKIELSTAAQTEINQPFITSDANGPKHLVLTMTRSKLEELCHDLVAKTLVPLKSALKDAGMDKSAIEEIVMVGGMTRMPLVLKTVEDFFGKKPNITVNPDEVVALGAAVQAGVLQGEVKDVLLLDVTPLSFGIETLGGVMTKLIERNTTIPAGKSQVFSTAADNQTTVEIHVLQGEREVASGNKTLGRFILSGIPMAPRGVPQVEVKFDIDANGILNVSATDKGTGTSQKITIQGSTGLSKDEVERMKHDAETHAEEDKKLKEKVEHQNLADTMIYTSEKMMKEAGDKITAEERKSVEEKIEALKAVKDSDDHEAIKKAADELSTAAQAVGAKMYQQEAGKGGEGSEGGKEEKKDEPIDAEFEEKKGE</sequence>
<evidence type="ECO:0000256" key="3">
    <source>
        <dbReference type="ARBA" id="ARBA00022741"/>
    </source>
</evidence>
<keyword evidence="3 7" id="KW-0547">Nucleotide-binding</keyword>
<comment type="induction">
    <text evidence="7">By stress conditions e.g. heat shock.</text>
</comment>
<gene>
    <name evidence="7" type="primary">dnaK</name>
    <name evidence="10" type="ORF">UY76_C0016G0008</name>
</gene>
<dbReference type="NCBIfam" id="NF003520">
    <property type="entry name" value="PRK05183.1"/>
    <property type="match status" value="1"/>
</dbReference>
<dbReference type="InterPro" id="IPR043129">
    <property type="entry name" value="ATPase_NBD"/>
</dbReference>
<dbReference type="PROSITE" id="PS00297">
    <property type="entry name" value="HSP70_1"/>
    <property type="match status" value="1"/>
</dbReference>
<organism evidence="10 11">
    <name type="scientific">Candidatus Uhrbacteria bacterium GW2011_GWA2_52_8d</name>
    <dbReference type="NCBI Taxonomy" id="1618979"/>
    <lineage>
        <taxon>Bacteria</taxon>
        <taxon>Candidatus Uhriibacteriota</taxon>
    </lineage>
</organism>
<name>A0A0G1XPE9_9BACT</name>
<dbReference type="InterPro" id="IPR029047">
    <property type="entry name" value="HSP70_peptide-bd_sf"/>
</dbReference>
<dbReference type="SUPFAM" id="SSF100934">
    <property type="entry name" value="Heat shock protein 70kD (HSP70), C-terminal subdomain"/>
    <property type="match status" value="1"/>
</dbReference>
<dbReference type="Gene3D" id="3.30.420.40">
    <property type="match status" value="2"/>
</dbReference>
<comment type="function">
    <text evidence="7">Acts as a chaperone.</text>
</comment>
<dbReference type="Gene3D" id="3.90.640.10">
    <property type="entry name" value="Actin, Chain A, domain 4"/>
    <property type="match status" value="1"/>
</dbReference>
<evidence type="ECO:0000256" key="9">
    <source>
        <dbReference type="SAM" id="MobiDB-lite"/>
    </source>
</evidence>
<evidence type="ECO:0000256" key="1">
    <source>
        <dbReference type="ARBA" id="ARBA00007381"/>
    </source>
</evidence>
<dbReference type="GO" id="GO:0005524">
    <property type="term" value="F:ATP binding"/>
    <property type="evidence" value="ECO:0007669"/>
    <property type="project" value="UniProtKB-UniRule"/>
</dbReference>
<dbReference type="PROSITE" id="PS00329">
    <property type="entry name" value="HSP70_2"/>
    <property type="match status" value="1"/>
</dbReference>
<evidence type="ECO:0000256" key="5">
    <source>
        <dbReference type="ARBA" id="ARBA00023016"/>
    </source>
</evidence>
<protein>
    <recommendedName>
        <fullName evidence="7">Chaperone protein DnaK</fullName>
    </recommendedName>
    <alternativeName>
        <fullName evidence="7">HSP70</fullName>
    </alternativeName>
    <alternativeName>
        <fullName evidence="7">Heat shock 70 kDa protein</fullName>
    </alternativeName>
    <alternativeName>
        <fullName evidence="7">Heat shock protein 70</fullName>
    </alternativeName>
</protein>
<dbReference type="FunFam" id="2.60.34.10:FF:000014">
    <property type="entry name" value="Chaperone protein DnaK HSP70"/>
    <property type="match status" value="1"/>
</dbReference>
<dbReference type="InterPro" id="IPR018181">
    <property type="entry name" value="Heat_shock_70_CS"/>
</dbReference>
<dbReference type="GO" id="GO:0140662">
    <property type="term" value="F:ATP-dependent protein folding chaperone"/>
    <property type="evidence" value="ECO:0007669"/>
    <property type="project" value="InterPro"/>
</dbReference>
<evidence type="ECO:0000256" key="6">
    <source>
        <dbReference type="ARBA" id="ARBA00023186"/>
    </source>
</evidence>
<comment type="caution">
    <text evidence="10">The sequence shown here is derived from an EMBL/GenBank/DDBJ whole genome shotgun (WGS) entry which is preliminary data.</text>
</comment>
<dbReference type="InterPro" id="IPR013126">
    <property type="entry name" value="Hsp_70_fam"/>
</dbReference>
<dbReference type="PROSITE" id="PS01036">
    <property type="entry name" value="HSP70_3"/>
    <property type="match status" value="1"/>
</dbReference>
<evidence type="ECO:0000256" key="8">
    <source>
        <dbReference type="RuleBase" id="RU003322"/>
    </source>
</evidence>
<feature type="compositionally biased region" description="Basic and acidic residues" evidence="9">
    <location>
        <begin position="609"/>
        <end position="630"/>
    </location>
</feature>
<dbReference type="FunFam" id="3.30.420.40:FF:000004">
    <property type="entry name" value="Molecular chaperone DnaK"/>
    <property type="match status" value="1"/>
</dbReference>
<reference evidence="10 11" key="1">
    <citation type="journal article" date="2015" name="Nature">
        <title>rRNA introns, odd ribosomes, and small enigmatic genomes across a large radiation of phyla.</title>
        <authorList>
            <person name="Brown C.T."/>
            <person name="Hug L.A."/>
            <person name="Thomas B.C."/>
            <person name="Sharon I."/>
            <person name="Castelle C.J."/>
            <person name="Singh A."/>
            <person name="Wilkins M.J."/>
            <person name="Williams K.H."/>
            <person name="Banfield J.F."/>
        </authorList>
    </citation>
    <scope>NUCLEOTIDE SEQUENCE [LARGE SCALE GENOMIC DNA]</scope>
</reference>
<dbReference type="PRINTS" id="PR00301">
    <property type="entry name" value="HEATSHOCK70"/>
</dbReference>
<evidence type="ECO:0000313" key="10">
    <source>
        <dbReference type="EMBL" id="KKW32821.1"/>
    </source>
</evidence>
<feature type="modified residue" description="Phosphothreonine; by autocatalysis" evidence="7">
    <location>
        <position position="197"/>
    </location>
</feature>
<dbReference type="PATRIC" id="fig|1618979.3.peg.281"/>
<feature type="region of interest" description="Disordered" evidence="9">
    <location>
        <begin position="596"/>
        <end position="630"/>
    </location>
</feature>
<keyword evidence="4 7" id="KW-0067">ATP-binding</keyword>
<dbReference type="GO" id="GO:0051082">
    <property type="term" value="F:unfolded protein binding"/>
    <property type="evidence" value="ECO:0007669"/>
    <property type="project" value="InterPro"/>
</dbReference>
<dbReference type="AlphaFoldDB" id="A0A0G1XPE9"/>
<dbReference type="InterPro" id="IPR012725">
    <property type="entry name" value="Chaperone_DnaK"/>
</dbReference>
<evidence type="ECO:0000256" key="7">
    <source>
        <dbReference type="HAMAP-Rule" id="MF_00332"/>
    </source>
</evidence>
<accession>A0A0G1XPE9</accession>
<evidence type="ECO:0000256" key="2">
    <source>
        <dbReference type="ARBA" id="ARBA00022553"/>
    </source>
</evidence>
<dbReference type="NCBIfam" id="TIGR02350">
    <property type="entry name" value="prok_dnaK"/>
    <property type="match status" value="1"/>
</dbReference>
<dbReference type="CDD" id="cd10234">
    <property type="entry name" value="ASKHA_NBD_HSP70_DnaK-like"/>
    <property type="match status" value="1"/>
</dbReference>
<dbReference type="SUPFAM" id="SSF53067">
    <property type="entry name" value="Actin-like ATPase domain"/>
    <property type="match status" value="2"/>
</dbReference>
<dbReference type="PANTHER" id="PTHR19375">
    <property type="entry name" value="HEAT SHOCK PROTEIN 70KDA"/>
    <property type="match status" value="1"/>
</dbReference>
<dbReference type="FunFam" id="3.30.30.30:FF:000005">
    <property type="entry name" value="Heat shock protein ssb1"/>
    <property type="match status" value="1"/>
</dbReference>
<dbReference type="FunFam" id="1.20.1270.10:FF:000001">
    <property type="entry name" value="Molecular chaperone DnaK"/>
    <property type="match status" value="1"/>
</dbReference>
<keyword evidence="5 7" id="KW-0346">Stress response</keyword>
<dbReference type="Gene3D" id="1.20.1270.10">
    <property type="match status" value="1"/>
</dbReference>
<keyword evidence="6 7" id="KW-0143">Chaperone</keyword>
<dbReference type="InterPro" id="IPR029048">
    <property type="entry name" value="HSP70_C_sf"/>
</dbReference>
<dbReference type="EMBL" id="LCRH01000016">
    <property type="protein sequence ID" value="KKW32821.1"/>
    <property type="molecule type" value="Genomic_DNA"/>
</dbReference>
<dbReference type="NCBIfam" id="NF001413">
    <property type="entry name" value="PRK00290.1"/>
    <property type="match status" value="1"/>
</dbReference>
<dbReference type="SUPFAM" id="SSF100920">
    <property type="entry name" value="Heat shock protein 70kD (HSP70), peptide-binding domain"/>
    <property type="match status" value="1"/>
</dbReference>
<evidence type="ECO:0000313" key="11">
    <source>
        <dbReference type="Proteomes" id="UP000034054"/>
    </source>
</evidence>
<dbReference type="Gene3D" id="2.60.34.10">
    <property type="entry name" value="Substrate Binding Domain Of DNAk, Chain A, domain 1"/>
    <property type="match status" value="1"/>
</dbReference>
<dbReference type="HAMAP" id="MF_00332">
    <property type="entry name" value="DnaK"/>
    <property type="match status" value="1"/>
</dbReference>
<comment type="similarity">
    <text evidence="1 7 8">Belongs to the heat shock protein 70 family.</text>
</comment>
<evidence type="ECO:0000256" key="4">
    <source>
        <dbReference type="ARBA" id="ARBA00022840"/>
    </source>
</evidence>
<dbReference type="FunFam" id="3.90.640.10:FF:000003">
    <property type="entry name" value="Molecular chaperone DnaK"/>
    <property type="match status" value="1"/>
</dbReference>
<dbReference type="Proteomes" id="UP000034054">
    <property type="component" value="Unassembled WGS sequence"/>
</dbReference>
<dbReference type="Pfam" id="PF00012">
    <property type="entry name" value="HSP70"/>
    <property type="match status" value="1"/>
</dbReference>
<keyword evidence="2 7" id="KW-0597">Phosphoprotein</keyword>
<proteinExistence type="evidence at transcript level"/>